<evidence type="ECO:0000256" key="4">
    <source>
        <dbReference type="ARBA" id="ARBA00023065"/>
    </source>
</evidence>
<keyword evidence="2 8" id="KW-0813">Transport</keyword>
<organism evidence="9 10">
    <name type="scientific">Agromyces rhizosphaerae</name>
    <dbReference type="NCBI Taxonomy" id="88374"/>
    <lineage>
        <taxon>Bacteria</taxon>
        <taxon>Bacillati</taxon>
        <taxon>Actinomycetota</taxon>
        <taxon>Actinomycetes</taxon>
        <taxon>Micrococcales</taxon>
        <taxon>Microbacteriaceae</taxon>
        <taxon>Agromyces</taxon>
    </lineage>
</organism>
<dbReference type="PRINTS" id="PR00125">
    <property type="entry name" value="ATPASEDELTA"/>
</dbReference>
<evidence type="ECO:0000256" key="7">
    <source>
        <dbReference type="ARBA" id="ARBA00023310"/>
    </source>
</evidence>
<name>A0A9W6FPX6_9MICO</name>
<dbReference type="GO" id="GO:0005886">
    <property type="term" value="C:plasma membrane"/>
    <property type="evidence" value="ECO:0007669"/>
    <property type="project" value="UniProtKB-SubCell"/>
</dbReference>
<dbReference type="EMBL" id="BSDP01000001">
    <property type="protein sequence ID" value="GLI25982.1"/>
    <property type="molecule type" value="Genomic_DNA"/>
</dbReference>
<accession>A0A9W6FPX6</accession>
<comment type="function">
    <text evidence="8">F(1)F(0) ATP synthase produces ATP from ADP in the presence of a proton or sodium gradient. F-type ATPases consist of two structural domains, F(1) containing the extramembraneous catalytic core and F(0) containing the membrane proton channel, linked together by a central stalk and a peripheral stalk. During catalysis, ATP synthesis in the catalytic domain of F(1) is coupled via a rotary mechanism of the central stalk subunits to proton translocation.</text>
</comment>
<evidence type="ECO:0000256" key="5">
    <source>
        <dbReference type="ARBA" id="ARBA00023136"/>
    </source>
</evidence>
<comment type="similarity">
    <text evidence="8">Belongs to the ATPase delta chain family.</text>
</comment>
<sequence>MGSATREATAAAKAALAAQRSVDLQVAEDLFAAGRVVGRSAQLRSALNDPDADATRTRALVQGVFGGRIGATALELLGGIAVSRWSSGDDLLQGIEELGLRAAARSAGTKAVESELFEFGRIVTSNADLELALGSKLSPTPAKVALADRLLTGNASPQAAAIVRHLVEQPRGRRIGELLRGAAAIVADECGYAVATVTSAGPLTAAQLQRLERQLAGQYGRDVRFNLVIDPSLVGGLRIQIGDDVIDGSVSARLTDLRQKLAG</sequence>
<keyword evidence="7 8" id="KW-0066">ATP synthesis</keyword>
<dbReference type="HAMAP" id="MF_01416">
    <property type="entry name" value="ATP_synth_delta_bact"/>
    <property type="match status" value="1"/>
</dbReference>
<dbReference type="Pfam" id="PF00213">
    <property type="entry name" value="OSCP"/>
    <property type="match status" value="1"/>
</dbReference>
<evidence type="ECO:0000256" key="1">
    <source>
        <dbReference type="ARBA" id="ARBA00004370"/>
    </source>
</evidence>
<keyword evidence="10" id="KW-1185">Reference proteome</keyword>
<dbReference type="InterPro" id="IPR020781">
    <property type="entry name" value="ATPase_OSCP/d_CS"/>
</dbReference>
<gene>
    <name evidence="8 9" type="primary">atpH</name>
    <name evidence="9" type="ORF">ARHIZOSPH14_02240</name>
</gene>
<dbReference type="GO" id="GO:0046933">
    <property type="term" value="F:proton-transporting ATP synthase activity, rotational mechanism"/>
    <property type="evidence" value="ECO:0007669"/>
    <property type="project" value="UniProtKB-UniRule"/>
</dbReference>
<comment type="function">
    <text evidence="8">This protein is part of the stalk that links CF(0) to CF(1). It either transmits conformational changes from CF(0) to CF(1) or is implicated in proton conduction.</text>
</comment>
<dbReference type="GO" id="GO:0045259">
    <property type="term" value="C:proton-transporting ATP synthase complex"/>
    <property type="evidence" value="ECO:0007669"/>
    <property type="project" value="UniProtKB-KW"/>
</dbReference>
<keyword evidence="3 8" id="KW-0375">Hydrogen ion transport</keyword>
<dbReference type="NCBIfam" id="NF009967">
    <property type="entry name" value="PRK13430.1"/>
    <property type="match status" value="1"/>
</dbReference>
<comment type="subcellular location">
    <subcellularLocation>
        <location evidence="8">Cell membrane</location>
        <topology evidence="8">Peripheral membrane protein</topology>
    </subcellularLocation>
    <subcellularLocation>
        <location evidence="1">Membrane</location>
    </subcellularLocation>
</comment>
<keyword evidence="4 8" id="KW-0406">Ion transport</keyword>
<evidence type="ECO:0000256" key="6">
    <source>
        <dbReference type="ARBA" id="ARBA00023196"/>
    </source>
</evidence>
<reference evidence="9" key="1">
    <citation type="submission" date="2022-12" db="EMBL/GenBank/DDBJ databases">
        <title>Reference genome sequencing for broad-spectrum identification of bacterial and archaeal isolates by mass spectrometry.</title>
        <authorList>
            <person name="Sekiguchi Y."/>
            <person name="Tourlousse D.M."/>
        </authorList>
    </citation>
    <scope>NUCLEOTIDE SEQUENCE</scope>
    <source>
        <strain evidence="9">14</strain>
    </source>
</reference>
<dbReference type="RefSeq" id="WP_281881983.1">
    <property type="nucleotide sequence ID" value="NZ_BSDP01000001.1"/>
</dbReference>
<evidence type="ECO:0000256" key="2">
    <source>
        <dbReference type="ARBA" id="ARBA00022448"/>
    </source>
</evidence>
<proteinExistence type="inferred from homology"/>
<evidence type="ECO:0000256" key="3">
    <source>
        <dbReference type="ARBA" id="ARBA00022781"/>
    </source>
</evidence>
<comment type="caution">
    <text evidence="9">The sequence shown here is derived from an EMBL/GenBank/DDBJ whole genome shotgun (WGS) entry which is preliminary data.</text>
</comment>
<keyword evidence="8" id="KW-1003">Cell membrane</keyword>
<evidence type="ECO:0000313" key="10">
    <source>
        <dbReference type="Proteomes" id="UP001144396"/>
    </source>
</evidence>
<dbReference type="InterPro" id="IPR000711">
    <property type="entry name" value="ATPase_OSCP/dsu"/>
</dbReference>
<dbReference type="PANTHER" id="PTHR11910">
    <property type="entry name" value="ATP SYNTHASE DELTA CHAIN"/>
    <property type="match status" value="1"/>
</dbReference>
<keyword evidence="5 8" id="KW-0472">Membrane</keyword>
<dbReference type="PROSITE" id="PS00389">
    <property type="entry name" value="ATPASE_DELTA"/>
    <property type="match status" value="1"/>
</dbReference>
<dbReference type="Proteomes" id="UP001144396">
    <property type="component" value="Unassembled WGS sequence"/>
</dbReference>
<keyword evidence="6 8" id="KW-0139">CF(1)</keyword>
<dbReference type="NCBIfam" id="TIGR01145">
    <property type="entry name" value="ATP_synt_delta"/>
    <property type="match status" value="1"/>
</dbReference>
<evidence type="ECO:0000313" key="9">
    <source>
        <dbReference type="EMBL" id="GLI25982.1"/>
    </source>
</evidence>
<dbReference type="AlphaFoldDB" id="A0A9W6FPX6"/>
<evidence type="ECO:0000256" key="8">
    <source>
        <dbReference type="HAMAP-Rule" id="MF_01416"/>
    </source>
</evidence>
<protein>
    <recommendedName>
        <fullName evidence="8">ATP synthase subunit delta</fullName>
    </recommendedName>
    <alternativeName>
        <fullName evidence="8">ATP synthase F(1) sector subunit delta</fullName>
    </alternativeName>
    <alternativeName>
        <fullName evidence="8">F-type ATPase subunit delta</fullName>
        <shortName evidence="8">F-ATPase subunit delta</shortName>
    </alternativeName>
</protein>